<dbReference type="EMBL" id="JOJR01011800">
    <property type="protein sequence ID" value="RCN25460.1"/>
    <property type="molecule type" value="Genomic_DNA"/>
</dbReference>
<dbReference type="OrthoDB" id="958254at2759"/>
<dbReference type="GO" id="GO:0016671">
    <property type="term" value="F:oxidoreductase activity, acting on a sulfur group of donors, disulfide as acceptor"/>
    <property type="evidence" value="ECO:0007669"/>
    <property type="project" value="InterPro"/>
</dbReference>
<accession>A0A368F375</accession>
<evidence type="ECO:0000313" key="3">
    <source>
        <dbReference type="EMBL" id="RCN25460.1"/>
    </source>
</evidence>
<dbReference type="InterPro" id="IPR004911">
    <property type="entry name" value="Interferon-induced_GILT"/>
</dbReference>
<reference evidence="3 4" key="1">
    <citation type="submission" date="2014-10" db="EMBL/GenBank/DDBJ databases">
        <title>Draft genome of the hookworm Ancylostoma caninum.</title>
        <authorList>
            <person name="Mitreva M."/>
        </authorList>
    </citation>
    <scope>NUCLEOTIDE SEQUENCE [LARGE SCALE GENOMIC DNA]</scope>
    <source>
        <strain evidence="3 4">Baltimore</strain>
    </source>
</reference>
<gene>
    <name evidence="3" type="ORF">ANCCAN_28827</name>
</gene>
<dbReference type="AlphaFoldDB" id="A0A368F375"/>
<dbReference type="Pfam" id="PF03227">
    <property type="entry name" value="GILT"/>
    <property type="match status" value="1"/>
</dbReference>
<organism evidence="3 4">
    <name type="scientific">Ancylostoma caninum</name>
    <name type="common">Dog hookworm</name>
    <dbReference type="NCBI Taxonomy" id="29170"/>
    <lineage>
        <taxon>Eukaryota</taxon>
        <taxon>Metazoa</taxon>
        <taxon>Ecdysozoa</taxon>
        <taxon>Nematoda</taxon>
        <taxon>Chromadorea</taxon>
        <taxon>Rhabditida</taxon>
        <taxon>Rhabditina</taxon>
        <taxon>Rhabditomorpha</taxon>
        <taxon>Strongyloidea</taxon>
        <taxon>Ancylostomatidae</taxon>
        <taxon>Ancylostomatinae</taxon>
        <taxon>Ancylostoma</taxon>
    </lineage>
</organism>
<name>A0A368F375_ANCCA</name>
<dbReference type="Proteomes" id="UP000252519">
    <property type="component" value="Unassembled WGS sequence"/>
</dbReference>
<protein>
    <submittedName>
        <fullName evidence="3">Uncharacterized protein</fullName>
    </submittedName>
</protein>
<proteinExistence type="inferred from homology"/>
<evidence type="ECO:0000313" key="4">
    <source>
        <dbReference type="Proteomes" id="UP000252519"/>
    </source>
</evidence>
<evidence type="ECO:0000256" key="2">
    <source>
        <dbReference type="ARBA" id="ARBA00023180"/>
    </source>
</evidence>
<comment type="caution">
    <text evidence="3">The sequence shown here is derived from an EMBL/GenBank/DDBJ whole genome shotgun (WGS) entry which is preliminary data.</text>
</comment>
<keyword evidence="2" id="KW-0325">Glycoprotein</keyword>
<dbReference type="STRING" id="29170.A0A368F375"/>
<sequence length="59" mass="6761">MEALCPGCQHFIVDELYPNIYKNFAGFVNIEFVPYGNAKVVVSWATFYCTLLQFTGYRA</sequence>
<keyword evidence="4" id="KW-1185">Reference proteome</keyword>
<evidence type="ECO:0000256" key="1">
    <source>
        <dbReference type="ARBA" id="ARBA00005679"/>
    </source>
</evidence>
<comment type="similarity">
    <text evidence="1">Belongs to the GILT family.</text>
</comment>